<dbReference type="eggNOG" id="ENOG502R84S">
    <property type="taxonomic scope" value="Eukaryota"/>
</dbReference>
<evidence type="ECO:0000256" key="2">
    <source>
        <dbReference type="SAM" id="Phobius"/>
    </source>
</evidence>
<evidence type="ECO:0000256" key="1">
    <source>
        <dbReference type="SAM" id="MobiDB-lite"/>
    </source>
</evidence>
<proteinExistence type="predicted"/>
<evidence type="ECO:0000313" key="4">
    <source>
        <dbReference type="Proteomes" id="UP000011115"/>
    </source>
</evidence>
<sequence length="320" mass="34886">MVDNKVTWNRTVMVAVLVTGLVMNFPRLLLGELHEWAFKTTTTYHFPSMIFQLCKDAGVPIWHCDKLVYATWTLDIGLIQDDANGDGPPTVDPPDEHPSSSSQKATYASSSSRATPLSGTTMIPLARVQKLDGQMATLLHHIKPWMRKLIAESKERVEKRMEAKMNQKVQEVHKRLDAFELRVIERPTPTTDMSSLRTKLTSLRSDVDAILATPSIEPQAASSALGDDTVLGALFSGDDVEEQPEHTSACNEQLRQQRTHEMIAGASSSIPVRIDVSTTEGAVRVIDSTTDGAILVEAGTTEGDPSVDLAGSGKPDPPAC</sequence>
<keyword evidence="4" id="KW-1185">Reference proteome</keyword>
<evidence type="ECO:0000313" key="3">
    <source>
        <dbReference type="EnsemblPlants" id="PGSC0003DMT400097685"/>
    </source>
</evidence>
<feature type="transmembrane region" description="Helical" evidence="2">
    <location>
        <begin position="12"/>
        <end position="30"/>
    </location>
</feature>
<keyword evidence="2" id="KW-0812">Transmembrane</keyword>
<dbReference type="Gramene" id="PGSC0003DMT400097685">
    <property type="protein sequence ID" value="PGSC0003DMT400097685"/>
    <property type="gene ID" value="PGSC0003DMG400047256"/>
</dbReference>
<dbReference type="HOGENOM" id="CLU_028647_0_1_1"/>
<protein>
    <submittedName>
        <fullName evidence="3">Integrase core domain containing protein</fullName>
    </submittedName>
</protein>
<dbReference type="AlphaFoldDB" id="M1E166"/>
<organism evidence="3 4">
    <name type="scientific">Solanum tuberosum</name>
    <name type="common">Potato</name>
    <dbReference type="NCBI Taxonomy" id="4113"/>
    <lineage>
        <taxon>Eukaryota</taxon>
        <taxon>Viridiplantae</taxon>
        <taxon>Streptophyta</taxon>
        <taxon>Embryophyta</taxon>
        <taxon>Tracheophyta</taxon>
        <taxon>Spermatophyta</taxon>
        <taxon>Magnoliopsida</taxon>
        <taxon>eudicotyledons</taxon>
        <taxon>Gunneridae</taxon>
        <taxon>Pentapetalae</taxon>
        <taxon>asterids</taxon>
        <taxon>lamiids</taxon>
        <taxon>Solanales</taxon>
        <taxon>Solanaceae</taxon>
        <taxon>Solanoideae</taxon>
        <taxon>Solaneae</taxon>
        <taxon>Solanum</taxon>
    </lineage>
</organism>
<dbReference type="Proteomes" id="UP000011115">
    <property type="component" value="Unassembled WGS sequence"/>
</dbReference>
<accession>M1E166</accession>
<reference evidence="3" key="2">
    <citation type="submission" date="2015-06" db="UniProtKB">
        <authorList>
            <consortium name="EnsemblPlants"/>
        </authorList>
    </citation>
    <scope>IDENTIFICATION</scope>
    <source>
        <strain evidence="3">DM1-3 516 R44</strain>
    </source>
</reference>
<keyword evidence="2" id="KW-0472">Membrane</keyword>
<name>M1E166_SOLTU</name>
<feature type="region of interest" description="Disordered" evidence="1">
    <location>
        <begin position="299"/>
        <end position="320"/>
    </location>
</feature>
<keyword evidence="2" id="KW-1133">Transmembrane helix</keyword>
<feature type="compositionally biased region" description="Low complexity" evidence="1">
    <location>
        <begin position="99"/>
        <end position="112"/>
    </location>
</feature>
<dbReference type="InParanoid" id="M1E166"/>
<reference evidence="4" key="1">
    <citation type="journal article" date="2011" name="Nature">
        <title>Genome sequence and analysis of the tuber crop potato.</title>
        <authorList>
            <consortium name="The Potato Genome Sequencing Consortium"/>
        </authorList>
    </citation>
    <scope>NUCLEOTIDE SEQUENCE [LARGE SCALE GENOMIC DNA]</scope>
    <source>
        <strain evidence="4">cv. DM1-3 516 R44</strain>
    </source>
</reference>
<dbReference type="PaxDb" id="4113-PGSC0003DMT400097685"/>
<feature type="region of interest" description="Disordered" evidence="1">
    <location>
        <begin position="83"/>
        <end position="118"/>
    </location>
</feature>
<dbReference type="EnsemblPlants" id="PGSC0003DMT400097685">
    <property type="protein sequence ID" value="PGSC0003DMT400097685"/>
    <property type="gene ID" value="PGSC0003DMG400047256"/>
</dbReference>